<feature type="domain" description="Ketosynthase family 3 (KS3)" evidence="18">
    <location>
        <begin position="1"/>
        <end position="406"/>
    </location>
</feature>
<evidence type="ECO:0000256" key="4">
    <source>
        <dbReference type="ARBA" id="ARBA00013191"/>
    </source>
</evidence>
<comment type="catalytic activity">
    <reaction evidence="16">
        <text>a fatty acyl-[ACP] + malonyl-[ACP] + H(+) = a 3-oxoacyl-[ACP] + holo-[ACP] + CO2</text>
        <dbReference type="Rhea" id="RHEA:22836"/>
        <dbReference type="Rhea" id="RHEA-COMP:9623"/>
        <dbReference type="Rhea" id="RHEA-COMP:9685"/>
        <dbReference type="Rhea" id="RHEA-COMP:9916"/>
        <dbReference type="Rhea" id="RHEA-COMP:14125"/>
        <dbReference type="ChEBI" id="CHEBI:15378"/>
        <dbReference type="ChEBI" id="CHEBI:16526"/>
        <dbReference type="ChEBI" id="CHEBI:64479"/>
        <dbReference type="ChEBI" id="CHEBI:78449"/>
        <dbReference type="ChEBI" id="CHEBI:78776"/>
        <dbReference type="ChEBI" id="CHEBI:138651"/>
        <dbReference type="EC" id="2.3.1.41"/>
    </reaction>
    <physiologicalReaction direction="left-to-right" evidence="16">
        <dbReference type="Rhea" id="RHEA:22837"/>
    </physiologicalReaction>
</comment>
<dbReference type="PANTHER" id="PTHR11712">
    <property type="entry name" value="POLYKETIDE SYNTHASE-RELATED"/>
    <property type="match status" value="1"/>
</dbReference>
<dbReference type="InterPro" id="IPR014031">
    <property type="entry name" value="Ketoacyl_synth_C"/>
</dbReference>
<dbReference type="EC" id="2.3.1.41" evidence="4"/>
<proteinExistence type="inferred from homology"/>
<dbReference type="SUPFAM" id="SSF53901">
    <property type="entry name" value="Thiolase-like"/>
    <property type="match status" value="2"/>
</dbReference>
<dbReference type="EMBL" id="JAVRQI010000010">
    <property type="protein sequence ID" value="MDT1063067.1"/>
    <property type="molecule type" value="Genomic_DNA"/>
</dbReference>
<dbReference type="Gene3D" id="3.40.47.10">
    <property type="match status" value="2"/>
</dbReference>
<comment type="caution">
    <text evidence="19">The sequence shown here is derived from an EMBL/GenBank/DDBJ whole genome shotgun (WGS) entry which is preliminary data.</text>
</comment>
<comment type="subcellular location">
    <subcellularLocation>
        <location evidence="1">Cytoplasm</location>
    </subcellularLocation>
</comment>
<dbReference type="Pfam" id="PF02801">
    <property type="entry name" value="Ketoacyl-synt_C"/>
    <property type="match status" value="1"/>
</dbReference>
<sequence>MRRVVVTGLGIVSSIGNDKNEVLAALKAGKSGITANEDMKEYGFRSQVAGAVKLDIKEHVDKRLLRFMGPGAAYAYIAMQQAIADAGLEETDIVNPRTGLIAGSGGPSTSSMFAAHQTVLTSGAPKRIGPFAVPKCMSSTISANLSTAYRIKGVNYSITSACSTSLHCIGNAAEQIAMGRQDIMFAGGAEELDWTLSCLFDAMGAMSSKFNDQPEKASRAFDANRDGFVISGGGGILVLEELEHAKARGAKIYAEVTGYAATSDGHDMVAPSGEGGERAMRLALETLPQGRKVGYINAHGTSTPVGDVGEVEAVRRVFGLGATPPISSTKSMTGHSQGATGAQEAIYCLLMLENDFIAPSINVETLDAAIHEREIATKLVENAGLDTVMTNSFGFGGTNGSMLLSKYIG</sequence>
<accession>A0ABU3EGY0</accession>
<evidence type="ECO:0000256" key="14">
    <source>
        <dbReference type="ARBA" id="ARBA00042143"/>
    </source>
</evidence>
<keyword evidence="11 19" id="KW-0012">Acyltransferase</keyword>
<evidence type="ECO:0000256" key="9">
    <source>
        <dbReference type="ARBA" id="ARBA00023098"/>
    </source>
</evidence>
<keyword evidence="5" id="KW-0963">Cytoplasm</keyword>
<dbReference type="InterPro" id="IPR000794">
    <property type="entry name" value="Beta-ketoacyl_synthase"/>
</dbReference>
<dbReference type="Pfam" id="PF00109">
    <property type="entry name" value="ketoacyl-synt"/>
    <property type="match status" value="1"/>
</dbReference>
<dbReference type="CDD" id="cd00834">
    <property type="entry name" value="KAS_I_II"/>
    <property type="match status" value="1"/>
</dbReference>
<organism evidence="19 20">
    <name type="scientific">Paracoccus broussonetiae</name>
    <dbReference type="NCBI Taxonomy" id="3075834"/>
    <lineage>
        <taxon>Bacteria</taxon>
        <taxon>Pseudomonadati</taxon>
        <taxon>Pseudomonadota</taxon>
        <taxon>Alphaproteobacteria</taxon>
        <taxon>Rhodobacterales</taxon>
        <taxon>Paracoccaceae</taxon>
        <taxon>Paracoccus</taxon>
    </lineage>
</organism>
<keyword evidence="8" id="KW-0276">Fatty acid metabolism</keyword>
<dbReference type="InterPro" id="IPR020841">
    <property type="entry name" value="PKS_Beta-ketoAc_synthase_dom"/>
</dbReference>
<dbReference type="NCBIfam" id="NF005589">
    <property type="entry name" value="PRK07314.1"/>
    <property type="match status" value="1"/>
</dbReference>
<dbReference type="InterPro" id="IPR014030">
    <property type="entry name" value="Ketoacyl_synth_N"/>
</dbReference>
<name>A0ABU3EGY0_9RHOB</name>
<keyword evidence="20" id="KW-1185">Reference proteome</keyword>
<evidence type="ECO:0000256" key="16">
    <source>
        <dbReference type="ARBA" id="ARBA00048506"/>
    </source>
</evidence>
<evidence type="ECO:0000256" key="8">
    <source>
        <dbReference type="ARBA" id="ARBA00022832"/>
    </source>
</evidence>
<comment type="subunit">
    <text evidence="3">Homodimer.</text>
</comment>
<dbReference type="InterPro" id="IPR018201">
    <property type="entry name" value="Ketoacyl_synth_AS"/>
</dbReference>
<dbReference type="PANTHER" id="PTHR11712:SF306">
    <property type="entry name" value="3-OXOACYL-[ACYL-CARRIER-PROTEIN] SYNTHASE 1"/>
    <property type="match status" value="1"/>
</dbReference>
<evidence type="ECO:0000256" key="15">
    <source>
        <dbReference type="ARBA" id="ARBA00048121"/>
    </source>
</evidence>
<keyword evidence="10" id="KW-0275">Fatty acid biosynthesis</keyword>
<evidence type="ECO:0000256" key="1">
    <source>
        <dbReference type="ARBA" id="ARBA00004496"/>
    </source>
</evidence>
<dbReference type="RefSeq" id="WP_311760150.1">
    <property type="nucleotide sequence ID" value="NZ_JAVRQI010000010.1"/>
</dbReference>
<keyword evidence="7 17" id="KW-0808">Transferase</keyword>
<evidence type="ECO:0000256" key="13">
    <source>
        <dbReference type="ARBA" id="ARBA00041620"/>
    </source>
</evidence>
<comment type="similarity">
    <text evidence="2 17">Belongs to the thiolase-like superfamily. Beta-ketoacyl-ACP synthases family.</text>
</comment>
<protein>
    <recommendedName>
        <fullName evidence="12">3-oxoacyl-[acyl-carrier-protein] synthase 1</fullName>
        <ecNumber evidence="4">2.3.1.41</ecNumber>
    </recommendedName>
    <alternativeName>
        <fullName evidence="13">3-oxoacyl-[acyl-carrier-protein] synthase I</fullName>
    </alternativeName>
    <alternativeName>
        <fullName evidence="14">Beta-ketoacyl-ACP synthase I</fullName>
    </alternativeName>
</protein>
<evidence type="ECO:0000256" key="12">
    <source>
        <dbReference type="ARBA" id="ARBA00039450"/>
    </source>
</evidence>
<dbReference type="InterPro" id="IPR016039">
    <property type="entry name" value="Thiolase-like"/>
</dbReference>
<dbReference type="GO" id="GO:0004315">
    <property type="term" value="F:3-oxoacyl-[acyl-carrier-protein] synthase activity"/>
    <property type="evidence" value="ECO:0007669"/>
    <property type="project" value="UniProtKB-EC"/>
</dbReference>
<evidence type="ECO:0000256" key="6">
    <source>
        <dbReference type="ARBA" id="ARBA00022516"/>
    </source>
</evidence>
<keyword evidence="9" id="KW-0443">Lipid metabolism</keyword>
<evidence type="ECO:0000256" key="2">
    <source>
        <dbReference type="ARBA" id="ARBA00008467"/>
    </source>
</evidence>
<comment type="catalytic activity">
    <reaction evidence="15">
        <text>(3Z)-decenoyl-[ACP] + malonyl-[ACP] + H(+) = 3-oxo-(5Z)-dodecenoyl-[ACP] + holo-[ACP] + CO2</text>
        <dbReference type="Rhea" id="RHEA:54940"/>
        <dbReference type="Rhea" id="RHEA-COMP:9623"/>
        <dbReference type="Rhea" id="RHEA-COMP:9685"/>
        <dbReference type="Rhea" id="RHEA-COMP:9927"/>
        <dbReference type="Rhea" id="RHEA-COMP:14042"/>
        <dbReference type="ChEBI" id="CHEBI:15378"/>
        <dbReference type="ChEBI" id="CHEBI:16526"/>
        <dbReference type="ChEBI" id="CHEBI:64479"/>
        <dbReference type="ChEBI" id="CHEBI:78449"/>
        <dbReference type="ChEBI" id="CHEBI:78798"/>
        <dbReference type="ChEBI" id="CHEBI:138410"/>
    </reaction>
    <physiologicalReaction direction="left-to-right" evidence="15">
        <dbReference type="Rhea" id="RHEA:54941"/>
    </physiologicalReaction>
</comment>
<dbReference type="SMART" id="SM00825">
    <property type="entry name" value="PKS_KS"/>
    <property type="match status" value="1"/>
</dbReference>
<dbReference type="PROSITE" id="PS52004">
    <property type="entry name" value="KS3_2"/>
    <property type="match status" value="1"/>
</dbReference>
<reference evidence="20" key="1">
    <citation type="submission" date="2023-07" db="EMBL/GenBank/DDBJ databases">
        <title>Characterization of two Paracoccaceae strains isolated from Phycosphere and proposal of Xinfangfangia lacusdiani sp. nov.</title>
        <authorList>
            <person name="Deng Y."/>
            <person name="Zhang Y.Q."/>
        </authorList>
    </citation>
    <scope>NUCLEOTIDE SEQUENCE [LARGE SCALE GENOMIC DNA]</scope>
    <source>
        <strain evidence="20">CPCC 101403</strain>
    </source>
</reference>
<evidence type="ECO:0000256" key="5">
    <source>
        <dbReference type="ARBA" id="ARBA00022490"/>
    </source>
</evidence>
<gene>
    <name evidence="19" type="primary">fabB</name>
    <name evidence="19" type="ORF">RM190_14415</name>
</gene>
<evidence type="ECO:0000259" key="18">
    <source>
        <dbReference type="PROSITE" id="PS52004"/>
    </source>
</evidence>
<evidence type="ECO:0000313" key="20">
    <source>
        <dbReference type="Proteomes" id="UP001251085"/>
    </source>
</evidence>
<dbReference type="PROSITE" id="PS00606">
    <property type="entry name" value="KS3_1"/>
    <property type="match status" value="1"/>
</dbReference>
<dbReference type="Proteomes" id="UP001251085">
    <property type="component" value="Unassembled WGS sequence"/>
</dbReference>
<evidence type="ECO:0000313" key="19">
    <source>
        <dbReference type="EMBL" id="MDT1063067.1"/>
    </source>
</evidence>
<evidence type="ECO:0000256" key="17">
    <source>
        <dbReference type="RuleBase" id="RU003694"/>
    </source>
</evidence>
<evidence type="ECO:0000256" key="3">
    <source>
        <dbReference type="ARBA" id="ARBA00011738"/>
    </source>
</evidence>
<evidence type="ECO:0000256" key="11">
    <source>
        <dbReference type="ARBA" id="ARBA00023315"/>
    </source>
</evidence>
<dbReference type="NCBIfam" id="NF005935">
    <property type="entry name" value="PRK07967.1"/>
    <property type="match status" value="1"/>
</dbReference>
<evidence type="ECO:0000256" key="7">
    <source>
        <dbReference type="ARBA" id="ARBA00022679"/>
    </source>
</evidence>
<evidence type="ECO:0000256" key="10">
    <source>
        <dbReference type="ARBA" id="ARBA00023160"/>
    </source>
</evidence>
<keyword evidence="6" id="KW-0444">Lipid biosynthesis</keyword>